<reference evidence="2" key="1">
    <citation type="submission" date="2016-09" db="EMBL/GenBank/DDBJ databases">
        <authorList>
            <person name="Capua I."/>
            <person name="De Benedictis P."/>
            <person name="Joannis T."/>
            <person name="Lombin L.H."/>
            <person name="Cattoli G."/>
        </authorList>
    </citation>
    <scope>NUCLEOTIDE SEQUENCE</scope>
    <source>
        <strain evidence="2">B9</strain>
    </source>
</reference>
<evidence type="ECO:0000256" key="1">
    <source>
        <dbReference type="SAM" id="SignalP"/>
    </source>
</evidence>
<proteinExistence type="predicted"/>
<dbReference type="RefSeq" id="WP_340525308.1">
    <property type="nucleotide sequence ID" value="NZ_FMSH01000198.1"/>
</dbReference>
<name>A0A1K0IFI0_CUPNE</name>
<protein>
    <recommendedName>
        <fullName evidence="3">Lipoprotein</fullName>
    </recommendedName>
</protein>
<evidence type="ECO:0008006" key="3">
    <source>
        <dbReference type="Google" id="ProtNLM"/>
    </source>
</evidence>
<organism evidence="2">
    <name type="scientific">Cupriavidus necator</name>
    <name type="common">Alcaligenes eutrophus</name>
    <name type="synonym">Ralstonia eutropha</name>
    <dbReference type="NCBI Taxonomy" id="106590"/>
    <lineage>
        <taxon>Bacteria</taxon>
        <taxon>Pseudomonadati</taxon>
        <taxon>Pseudomonadota</taxon>
        <taxon>Betaproteobacteria</taxon>
        <taxon>Burkholderiales</taxon>
        <taxon>Burkholderiaceae</taxon>
        <taxon>Cupriavidus</taxon>
    </lineage>
</organism>
<feature type="signal peptide" evidence="1">
    <location>
        <begin position="1"/>
        <end position="23"/>
    </location>
</feature>
<dbReference type="EMBL" id="FMSH01000198">
    <property type="protein sequence ID" value="SCU76114.1"/>
    <property type="molecule type" value="Genomic_DNA"/>
</dbReference>
<gene>
    <name evidence="2" type="ORF">CNECB9_2770022</name>
</gene>
<dbReference type="AlphaFoldDB" id="A0A1K0IFI0"/>
<sequence>MQPSPIFRRFTISRRFALASACAALLAACAPDSVRNIQAKGFNAYLDSLQTACPNMVVGSSNISDWLRTSGSRDDDNYVYWLDQTSRLYYQRISPAQYRDSVSAALGGKSDSRALDCIVRNLPADRPTRPPGGKLL</sequence>
<keyword evidence="1" id="KW-0732">Signal</keyword>
<evidence type="ECO:0000313" key="2">
    <source>
        <dbReference type="EMBL" id="SCU76114.1"/>
    </source>
</evidence>
<feature type="chain" id="PRO_5013108917" description="Lipoprotein" evidence="1">
    <location>
        <begin position="24"/>
        <end position="136"/>
    </location>
</feature>
<accession>A0A1K0IFI0</accession>